<evidence type="ECO:0000256" key="9">
    <source>
        <dbReference type="ARBA" id="ARBA00023163"/>
    </source>
</evidence>
<comment type="similarity">
    <text evidence="2">Belongs to the ARR family. Type-B subfamily.</text>
</comment>
<evidence type="ECO:0000256" key="3">
    <source>
        <dbReference type="ARBA" id="ARBA00022553"/>
    </source>
</evidence>
<dbReference type="NCBIfam" id="TIGR01557">
    <property type="entry name" value="myb_SHAQKYF"/>
    <property type="match status" value="1"/>
</dbReference>
<evidence type="ECO:0000256" key="13">
    <source>
        <dbReference type="SAM" id="MobiDB-lite"/>
    </source>
</evidence>
<dbReference type="Pfam" id="PF00072">
    <property type="entry name" value="Response_reg"/>
    <property type="match status" value="1"/>
</dbReference>
<dbReference type="PANTHER" id="PTHR43874">
    <property type="entry name" value="TWO-COMPONENT RESPONSE REGULATOR"/>
    <property type="match status" value="1"/>
</dbReference>
<keyword evidence="3 12" id="KW-0597">Phosphoprotein</keyword>
<dbReference type="GO" id="GO:0003677">
    <property type="term" value="F:DNA binding"/>
    <property type="evidence" value="ECO:0007669"/>
    <property type="project" value="UniProtKB-KW"/>
</dbReference>
<keyword evidence="10 11" id="KW-0539">Nucleus</keyword>
<evidence type="ECO:0000256" key="6">
    <source>
        <dbReference type="ARBA" id="ARBA00023015"/>
    </source>
</evidence>
<keyword evidence="4" id="KW-0932">Cytokinin signaling pathway</keyword>
<proteinExistence type="inferred from homology"/>
<dbReference type="PROSITE" id="PS50110">
    <property type="entry name" value="RESPONSE_REGULATORY"/>
    <property type="match status" value="1"/>
</dbReference>
<reference evidence="16" key="1">
    <citation type="submission" date="2020-03" db="EMBL/GenBank/DDBJ databases">
        <title>A high-quality chromosome-level genome assembly of a woody plant with both climbing and erect habits, Rhamnella rubrinervis.</title>
        <authorList>
            <person name="Lu Z."/>
            <person name="Yang Y."/>
            <person name="Zhu X."/>
            <person name="Sun Y."/>
        </authorList>
    </citation>
    <scope>NUCLEOTIDE SEQUENCE</scope>
    <source>
        <strain evidence="16">BYM</strain>
        <tissue evidence="16">Leaf</tissue>
    </source>
</reference>
<dbReference type="Proteomes" id="UP000796880">
    <property type="component" value="Unassembled WGS sequence"/>
</dbReference>
<protein>
    <recommendedName>
        <fullName evidence="11">Two-component response regulator</fullName>
    </recommendedName>
</protein>
<keyword evidence="6 11" id="KW-0805">Transcription regulation</keyword>
<dbReference type="CDD" id="cd17584">
    <property type="entry name" value="REC_typeB_ARR-like"/>
    <property type="match status" value="1"/>
</dbReference>
<dbReference type="GO" id="GO:0009736">
    <property type="term" value="P:cytokinin-activated signaling pathway"/>
    <property type="evidence" value="ECO:0007669"/>
    <property type="project" value="UniProtKB-KW"/>
</dbReference>
<keyword evidence="9 11" id="KW-0804">Transcription</keyword>
<dbReference type="InterPro" id="IPR006447">
    <property type="entry name" value="Myb_dom_plants"/>
</dbReference>
<dbReference type="InterPro" id="IPR009057">
    <property type="entry name" value="Homeodomain-like_sf"/>
</dbReference>
<dbReference type="AlphaFoldDB" id="A0A8K0HNY4"/>
<dbReference type="SUPFAM" id="SSF46689">
    <property type="entry name" value="Homeodomain-like"/>
    <property type="match status" value="1"/>
</dbReference>
<evidence type="ECO:0000256" key="11">
    <source>
        <dbReference type="PIRNR" id="PIRNR036392"/>
    </source>
</evidence>
<feature type="region of interest" description="Disordered" evidence="13">
    <location>
        <begin position="158"/>
        <end position="211"/>
    </location>
</feature>
<dbReference type="GO" id="GO:0003700">
    <property type="term" value="F:DNA-binding transcription factor activity"/>
    <property type="evidence" value="ECO:0007669"/>
    <property type="project" value="UniProtKB-UniRule"/>
</dbReference>
<evidence type="ECO:0000259" key="14">
    <source>
        <dbReference type="PROSITE" id="PS50110"/>
    </source>
</evidence>
<keyword evidence="5 11" id="KW-0902">Two-component regulatory system</keyword>
<dbReference type="FunFam" id="3.40.50.2300:FF:000408">
    <property type="entry name" value="Two-component response regulator"/>
    <property type="match status" value="1"/>
</dbReference>
<dbReference type="InterPro" id="IPR001789">
    <property type="entry name" value="Sig_transdc_resp-reg_receiver"/>
</dbReference>
<dbReference type="Gene3D" id="1.10.10.60">
    <property type="entry name" value="Homeodomain-like"/>
    <property type="match status" value="1"/>
</dbReference>
<dbReference type="EMBL" id="VOIH02000001">
    <property type="protein sequence ID" value="KAF3456297.1"/>
    <property type="molecule type" value="Genomic_DNA"/>
</dbReference>
<feature type="domain" description="HTH myb-type" evidence="15">
    <location>
        <begin position="213"/>
        <end position="270"/>
    </location>
</feature>
<dbReference type="GO" id="GO:0005634">
    <property type="term" value="C:nucleus"/>
    <property type="evidence" value="ECO:0007669"/>
    <property type="project" value="UniProtKB-SubCell"/>
</dbReference>
<evidence type="ECO:0000256" key="1">
    <source>
        <dbReference type="ARBA" id="ARBA00004123"/>
    </source>
</evidence>
<organism evidence="16 17">
    <name type="scientific">Rhamnella rubrinervis</name>
    <dbReference type="NCBI Taxonomy" id="2594499"/>
    <lineage>
        <taxon>Eukaryota</taxon>
        <taxon>Viridiplantae</taxon>
        <taxon>Streptophyta</taxon>
        <taxon>Embryophyta</taxon>
        <taxon>Tracheophyta</taxon>
        <taxon>Spermatophyta</taxon>
        <taxon>Magnoliopsida</taxon>
        <taxon>eudicotyledons</taxon>
        <taxon>Gunneridae</taxon>
        <taxon>Pentapetalae</taxon>
        <taxon>rosids</taxon>
        <taxon>fabids</taxon>
        <taxon>Rosales</taxon>
        <taxon>Rhamnaceae</taxon>
        <taxon>rhamnoid group</taxon>
        <taxon>Rhamneae</taxon>
        <taxon>Rhamnella</taxon>
    </lineage>
</organism>
<gene>
    <name evidence="16" type="ORF">FNV43_RR00947</name>
</gene>
<keyword evidence="7 11" id="KW-0238">DNA-binding</keyword>
<evidence type="ECO:0000256" key="2">
    <source>
        <dbReference type="ARBA" id="ARBA00006015"/>
    </source>
</evidence>
<dbReference type="PIRSF" id="PIRSF036392">
    <property type="entry name" value="RR_ARR_type-B"/>
    <property type="match status" value="1"/>
</dbReference>
<evidence type="ECO:0000259" key="15">
    <source>
        <dbReference type="PROSITE" id="PS51294"/>
    </source>
</evidence>
<dbReference type="InterPro" id="IPR001005">
    <property type="entry name" value="SANT/Myb"/>
</dbReference>
<feature type="compositionally biased region" description="Basic and acidic residues" evidence="13">
    <location>
        <begin position="168"/>
        <end position="177"/>
    </location>
</feature>
<evidence type="ECO:0000256" key="4">
    <source>
        <dbReference type="ARBA" id="ARBA00022864"/>
    </source>
</evidence>
<dbReference type="InterPro" id="IPR011006">
    <property type="entry name" value="CheY-like_superfamily"/>
</dbReference>
<dbReference type="Pfam" id="PF00249">
    <property type="entry name" value="Myb_DNA-binding"/>
    <property type="match status" value="1"/>
</dbReference>
<comment type="subcellular location">
    <subcellularLocation>
        <location evidence="1 11">Nucleus</location>
    </subcellularLocation>
</comment>
<dbReference type="SMART" id="SM00448">
    <property type="entry name" value="REC"/>
    <property type="match status" value="1"/>
</dbReference>
<dbReference type="InterPro" id="IPR017053">
    <property type="entry name" value="Response_reg_B-typ_pln"/>
</dbReference>
<feature type="domain" description="Response regulatory" evidence="14">
    <location>
        <begin position="35"/>
        <end position="150"/>
    </location>
</feature>
<evidence type="ECO:0000256" key="5">
    <source>
        <dbReference type="ARBA" id="ARBA00023012"/>
    </source>
</evidence>
<keyword evidence="17" id="KW-1185">Reference proteome</keyword>
<evidence type="ECO:0000313" key="16">
    <source>
        <dbReference type="EMBL" id="KAF3456297.1"/>
    </source>
</evidence>
<dbReference type="SUPFAM" id="SSF52172">
    <property type="entry name" value="CheY-like"/>
    <property type="match status" value="1"/>
</dbReference>
<accession>A0A8K0HNY4</accession>
<dbReference type="FunFam" id="1.10.10.60:FF:000007">
    <property type="entry name" value="Two-component response regulator"/>
    <property type="match status" value="1"/>
</dbReference>
<evidence type="ECO:0000256" key="7">
    <source>
        <dbReference type="ARBA" id="ARBA00023125"/>
    </source>
</evidence>
<evidence type="ECO:0000313" key="17">
    <source>
        <dbReference type="Proteomes" id="UP000796880"/>
    </source>
</evidence>
<dbReference type="InterPro" id="IPR045279">
    <property type="entry name" value="ARR-like"/>
</dbReference>
<evidence type="ECO:0000256" key="12">
    <source>
        <dbReference type="PROSITE-ProRule" id="PRU00169"/>
    </source>
</evidence>
<sequence length="688" mass="74902">MNLSNGKAATMSTASSSATWKAGDVVSDQFPVGLRVLVVDDDLTCLVILEKMLRRCRYEVTKCNRAEIALSMLREKKNGYDIVISDVHMPDMDGFKLLEHIGLEMDLPVIMMSADDGQNVVMKGVTHGACDYLIKPVRIEALKNIWQHVVRKKKNEWKDLEQSGSVEEGDRQPKASEDADYSSSANEGNWKGSKKRKDEEEETDERDDSSTLKKPRVVWSVELHQQFVAAVNQLGIDKAVPKKILELMNVPGLTRENVASHLQKYRLYLRRLSGVSQHQSSLNNSFISSPEANFGPMASLNGLDLQTLAVAGQLPAQSLATLQAAGLGRSPAKSGLPLPLVDQRNLFSFDGPKMRFGEGQQQHVNSSKPMNLLHGIPTTVEPKQLANLHQSAQSLGGVNLQFSAHGAQNNPLLMQMAQPQSRGHILNETTGGHVPRLPSSMGQPIVSNGIASGVLGRNGIADSGRGAGYNPVLQNSSLLNFPLNHTSELPGNSFSIGSTSGLSSLSSKAGFLEEVNSEIKGSAGFVPSYDIFNDLNQHKSNEWDIQNVGMTFDASQHSNSLQGGLDISSSVLVHQGFSSSQRNLQNRNQSQVSKAMFSVGDNTDHGNGQNINEHLNTLLGDNSIRVKTERIPDAGPQTDFFHEQFGQEDLMSALLKQQEDIAAPEDIAAAPSENDFGFDGYSMDNIPV</sequence>
<name>A0A8K0HNY4_9ROSA</name>
<evidence type="ECO:0000256" key="8">
    <source>
        <dbReference type="ARBA" id="ARBA00023159"/>
    </source>
</evidence>
<comment type="function">
    <text evidence="11">Transcriptional activator that binds specific DNA sequence.</text>
</comment>
<feature type="modified residue" description="4-aspartylphosphate" evidence="12">
    <location>
        <position position="86"/>
    </location>
</feature>
<dbReference type="Gene3D" id="3.40.50.2300">
    <property type="match status" value="1"/>
</dbReference>
<dbReference type="InterPro" id="IPR017930">
    <property type="entry name" value="Myb_dom"/>
</dbReference>
<comment type="caution">
    <text evidence="16">The sequence shown here is derived from an EMBL/GenBank/DDBJ whole genome shotgun (WGS) entry which is preliminary data.</text>
</comment>
<evidence type="ECO:0000256" key="10">
    <source>
        <dbReference type="ARBA" id="ARBA00023242"/>
    </source>
</evidence>
<dbReference type="GO" id="GO:0000160">
    <property type="term" value="P:phosphorelay signal transduction system"/>
    <property type="evidence" value="ECO:0007669"/>
    <property type="project" value="UniProtKB-KW"/>
</dbReference>
<dbReference type="OrthoDB" id="60033at2759"/>
<keyword evidence="8 11" id="KW-0010">Activator</keyword>
<dbReference type="PROSITE" id="PS51294">
    <property type="entry name" value="HTH_MYB"/>
    <property type="match status" value="1"/>
</dbReference>
<dbReference type="PANTHER" id="PTHR43874:SF67">
    <property type="entry name" value="TWO-COMPONENT RESPONSE REGULATOR ARR2"/>
    <property type="match status" value="1"/>
</dbReference>